<comment type="catalytic activity">
    <reaction evidence="1">
        <text>Hydrolysis of (1-&gt;3)-beta-D-glucosidic linkages in (1-&gt;3)-beta-D-glucans.</text>
        <dbReference type="EC" id="3.2.1.39"/>
    </reaction>
</comment>
<comment type="function">
    <text evidence="11">Glucanases play a role in cell expansion during growth, in cell-cell fusion during mating, and in spore release during sporulation. This enzyme may be involved in beta-glucan degradation. Active on laminarin and lichenan.</text>
</comment>
<dbReference type="PANTHER" id="PTHR16631">
    <property type="entry name" value="GLUCAN 1,3-BETA-GLUCOSIDASE"/>
    <property type="match status" value="1"/>
</dbReference>
<dbReference type="PANTHER" id="PTHR16631:SF17">
    <property type="entry name" value="GLUCAN ENDO-1,3-BETA-GLUCOSIDASE BTGC"/>
    <property type="match status" value="1"/>
</dbReference>
<keyword evidence="8" id="KW-0119">Carbohydrate metabolism</keyword>
<keyword evidence="7" id="KW-0325">Glycoprotein</keyword>
<dbReference type="GO" id="GO:0042973">
    <property type="term" value="F:glucan endo-1,3-beta-D-glucosidase activity"/>
    <property type="evidence" value="ECO:0007669"/>
    <property type="project" value="UniProtKB-EC"/>
</dbReference>
<evidence type="ECO:0000256" key="10">
    <source>
        <dbReference type="ARBA" id="ARBA00023326"/>
    </source>
</evidence>
<gene>
    <name evidence="15" type="ORF">PF011_g22775</name>
</gene>
<dbReference type="GO" id="GO:0005886">
    <property type="term" value="C:plasma membrane"/>
    <property type="evidence" value="ECO:0007669"/>
    <property type="project" value="UniProtKB-SubCell"/>
</dbReference>
<evidence type="ECO:0000256" key="5">
    <source>
        <dbReference type="ARBA" id="ARBA00022801"/>
    </source>
</evidence>
<evidence type="ECO:0000256" key="6">
    <source>
        <dbReference type="ARBA" id="ARBA00023136"/>
    </source>
</evidence>
<dbReference type="GO" id="GO:0071555">
    <property type="term" value="P:cell wall organization"/>
    <property type="evidence" value="ECO:0007669"/>
    <property type="project" value="UniProtKB-KW"/>
</dbReference>
<keyword evidence="14" id="KW-0732">Signal</keyword>
<keyword evidence="10" id="KW-0624">Polysaccharide degradation</keyword>
<dbReference type="AlphaFoldDB" id="A0A6A3I9V2"/>
<evidence type="ECO:0000256" key="11">
    <source>
        <dbReference type="ARBA" id="ARBA00037649"/>
    </source>
</evidence>
<evidence type="ECO:0000256" key="2">
    <source>
        <dbReference type="ARBA" id="ARBA00004236"/>
    </source>
</evidence>
<feature type="chain" id="PRO_5025565289" description="glucan endo-1,3-beta-D-glucosidase" evidence="14">
    <location>
        <begin position="22"/>
        <end position="303"/>
    </location>
</feature>
<comment type="caution">
    <text evidence="15">The sequence shown here is derived from an EMBL/GenBank/DDBJ whole genome shotgun (WGS) entry which is preliminary data.</text>
</comment>
<keyword evidence="4" id="KW-1003">Cell membrane</keyword>
<evidence type="ECO:0000256" key="14">
    <source>
        <dbReference type="SAM" id="SignalP"/>
    </source>
</evidence>
<dbReference type="SUPFAM" id="SSF51445">
    <property type="entry name" value="(Trans)glycosidases"/>
    <property type="match status" value="1"/>
</dbReference>
<evidence type="ECO:0000256" key="7">
    <source>
        <dbReference type="ARBA" id="ARBA00023180"/>
    </source>
</evidence>
<evidence type="ECO:0000256" key="4">
    <source>
        <dbReference type="ARBA" id="ARBA00022475"/>
    </source>
</evidence>
<organism evidence="15 16">
    <name type="scientific">Phytophthora fragariae</name>
    <dbReference type="NCBI Taxonomy" id="53985"/>
    <lineage>
        <taxon>Eukaryota</taxon>
        <taxon>Sar</taxon>
        <taxon>Stramenopiles</taxon>
        <taxon>Oomycota</taxon>
        <taxon>Peronosporomycetes</taxon>
        <taxon>Peronosporales</taxon>
        <taxon>Peronosporaceae</taxon>
        <taxon>Phytophthora</taxon>
    </lineage>
</organism>
<evidence type="ECO:0000256" key="8">
    <source>
        <dbReference type="ARBA" id="ARBA00023277"/>
    </source>
</evidence>
<sequence>MKTFSFVAALALAMLSSTSLAATTTTGGVCYDPAHVNSVTEATISADFQTIKEKGFDLVRTYVTTYGTADMATLAIAQGLNVTLGVPFDNDDPSATANYVTAASLAGALSNGSASVVQIFIGNENLASVDTVPSAMLTYIKQLQEALPDVPIGTVQRNTEMLDSSRYSAISGLADLFTACDVVGVNIQPVFTANTAAADAITLVSNQWTELQGSDTESRFPGLADKLAITETGWPSAGSSDGNTGSVTGAEQFYSDYMTWAAENLNGTRSHYFQMFDLPSRTDTVFEAHFGICDEDGNEKFTL</sequence>
<reference evidence="15 16" key="1">
    <citation type="submission" date="2018-09" db="EMBL/GenBank/DDBJ databases">
        <title>Genomic investigation of the strawberry pathogen Phytophthora fragariae indicates pathogenicity is determined by transcriptional variation in three key races.</title>
        <authorList>
            <person name="Adams T.M."/>
            <person name="Armitage A.D."/>
            <person name="Sobczyk M.K."/>
            <person name="Bates H.J."/>
            <person name="Dunwell J.M."/>
            <person name="Nellist C.F."/>
            <person name="Harrison R.J."/>
        </authorList>
    </citation>
    <scope>NUCLEOTIDE SEQUENCE [LARGE SCALE GENOMIC DNA]</scope>
    <source>
        <strain evidence="15 16">SCRP245</strain>
    </source>
</reference>
<dbReference type="InterPro" id="IPR050732">
    <property type="entry name" value="Beta-glucan_modifiers"/>
</dbReference>
<dbReference type="InterPro" id="IPR017853">
    <property type="entry name" value="GH"/>
</dbReference>
<evidence type="ECO:0000256" key="1">
    <source>
        <dbReference type="ARBA" id="ARBA00000382"/>
    </source>
</evidence>
<proteinExistence type="predicted"/>
<evidence type="ECO:0000256" key="3">
    <source>
        <dbReference type="ARBA" id="ARBA00012780"/>
    </source>
</evidence>
<dbReference type="EMBL" id="QXFW01002334">
    <property type="protein sequence ID" value="KAE8979606.1"/>
    <property type="molecule type" value="Genomic_DNA"/>
</dbReference>
<comment type="subcellular location">
    <subcellularLocation>
        <location evidence="2">Cell membrane</location>
    </subcellularLocation>
</comment>
<evidence type="ECO:0000256" key="9">
    <source>
        <dbReference type="ARBA" id="ARBA00023316"/>
    </source>
</evidence>
<keyword evidence="5" id="KW-0378">Hydrolase</keyword>
<keyword evidence="6" id="KW-0472">Membrane</keyword>
<evidence type="ECO:0000313" key="16">
    <source>
        <dbReference type="Proteomes" id="UP000460718"/>
    </source>
</evidence>
<evidence type="ECO:0000313" key="15">
    <source>
        <dbReference type="EMBL" id="KAE8979606.1"/>
    </source>
</evidence>
<protein>
    <recommendedName>
        <fullName evidence="3">glucan endo-1,3-beta-D-glucosidase</fullName>
        <ecNumber evidence="3">3.2.1.39</ecNumber>
    </recommendedName>
    <alternativeName>
        <fullName evidence="13">Endo-1,3-beta-glucanase btgC</fullName>
    </alternativeName>
    <alternativeName>
        <fullName evidence="12">Laminarinase btgC</fullName>
    </alternativeName>
</protein>
<dbReference type="Gene3D" id="3.20.20.80">
    <property type="entry name" value="Glycosidases"/>
    <property type="match status" value="2"/>
</dbReference>
<evidence type="ECO:0000256" key="13">
    <source>
        <dbReference type="ARBA" id="ARBA00043078"/>
    </source>
</evidence>
<evidence type="ECO:0000256" key="12">
    <source>
        <dbReference type="ARBA" id="ARBA00042373"/>
    </source>
</evidence>
<accession>A0A6A3I9V2</accession>
<feature type="signal peptide" evidence="14">
    <location>
        <begin position="1"/>
        <end position="21"/>
    </location>
</feature>
<dbReference type="GO" id="GO:0000272">
    <property type="term" value="P:polysaccharide catabolic process"/>
    <property type="evidence" value="ECO:0007669"/>
    <property type="project" value="UniProtKB-KW"/>
</dbReference>
<name>A0A6A3I9V2_9STRA</name>
<dbReference type="EC" id="3.2.1.39" evidence="3"/>
<keyword evidence="9" id="KW-0961">Cell wall biogenesis/degradation</keyword>
<dbReference type="Proteomes" id="UP000460718">
    <property type="component" value="Unassembled WGS sequence"/>
</dbReference>